<dbReference type="STRING" id="1121324.CLIT_2c01960"/>
<evidence type="ECO:0000313" key="3">
    <source>
        <dbReference type="EMBL" id="KDR96590.1"/>
    </source>
</evidence>
<keyword evidence="1" id="KW-0472">Membrane</keyword>
<dbReference type="RefSeq" id="WP_038261604.1">
    <property type="nucleotide sequence ID" value="NZ_FSRH01000001.1"/>
</dbReference>
<dbReference type="Proteomes" id="UP000027946">
    <property type="component" value="Unassembled WGS sequence"/>
</dbReference>
<gene>
    <name evidence="3" type="ORF">CLIT_2c01960</name>
</gene>
<feature type="transmembrane region" description="Helical" evidence="1">
    <location>
        <begin position="12"/>
        <end position="31"/>
    </location>
</feature>
<evidence type="ECO:0000313" key="4">
    <source>
        <dbReference type="Proteomes" id="UP000027946"/>
    </source>
</evidence>
<keyword evidence="1" id="KW-0812">Transmembrane</keyword>
<organism evidence="3 4">
    <name type="scientific">Peptoclostridium litorale DSM 5388</name>
    <dbReference type="NCBI Taxonomy" id="1121324"/>
    <lineage>
        <taxon>Bacteria</taxon>
        <taxon>Bacillati</taxon>
        <taxon>Bacillota</taxon>
        <taxon>Clostridia</taxon>
        <taxon>Peptostreptococcales</taxon>
        <taxon>Peptoclostridiaceae</taxon>
        <taxon>Peptoclostridium</taxon>
    </lineage>
</organism>
<name>A0A069RKD8_PEPLI</name>
<protein>
    <recommendedName>
        <fullName evidence="2">SHOCT domain-containing protein</fullName>
    </recommendedName>
</protein>
<evidence type="ECO:0000259" key="2">
    <source>
        <dbReference type="Pfam" id="PF09851"/>
    </source>
</evidence>
<accession>A0A069RKD8</accession>
<dbReference type="eggNOG" id="COG3462">
    <property type="taxonomic scope" value="Bacteria"/>
</dbReference>
<dbReference type="AlphaFoldDB" id="A0A069RKD8"/>
<dbReference type="Pfam" id="PF09851">
    <property type="entry name" value="SHOCT"/>
    <property type="match status" value="1"/>
</dbReference>
<feature type="domain" description="SHOCT" evidence="2">
    <location>
        <begin position="47"/>
        <end position="72"/>
    </location>
</feature>
<dbReference type="InterPro" id="IPR018649">
    <property type="entry name" value="SHOCT"/>
</dbReference>
<keyword evidence="4" id="KW-1185">Reference proteome</keyword>
<sequence>MHYGYGGLGGWWFFMFLVPIVFVIIIAYAAYKMGEGKNGFQSSAKSAEDILAERFAKGEISEDEYIKMKAALKK</sequence>
<dbReference type="OrthoDB" id="5461404at2"/>
<dbReference type="EMBL" id="JJMM01000002">
    <property type="protein sequence ID" value="KDR96590.1"/>
    <property type="molecule type" value="Genomic_DNA"/>
</dbReference>
<keyword evidence="1" id="KW-1133">Transmembrane helix</keyword>
<comment type="caution">
    <text evidence="3">The sequence shown here is derived from an EMBL/GenBank/DDBJ whole genome shotgun (WGS) entry which is preliminary data.</text>
</comment>
<reference evidence="3 4" key="1">
    <citation type="submission" date="2014-03" db="EMBL/GenBank/DDBJ databases">
        <title>Genome sequence of Clostridium litorale W6, DSM 5388.</title>
        <authorList>
            <person name="Poehlein A."/>
            <person name="Jagirdar A."/>
            <person name="Khonsari B."/>
            <person name="Chibani C.M."/>
            <person name="Gutierrez Gutierrez D.A."/>
            <person name="Davydova E."/>
            <person name="Alghaithi H.S."/>
            <person name="Nair K.P."/>
            <person name="Dhamotharan K."/>
            <person name="Chandran L."/>
            <person name="G W."/>
            <person name="Daniel R."/>
        </authorList>
    </citation>
    <scope>NUCLEOTIDE SEQUENCE [LARGE SCALE GENOMIC DNA]</scope>
    <source>
        <strain evidence="3 4">W6</strain>
    </source>
</reference>
<proteinExistence type="predicted"/>
<evidence type="ECO:0000256" key="1">
    <source>
        <dbReference type="SAM" id="Phobius"/>
    </source>
</evidence>